<name>W9QU98_9ROSA</name>
<proteinExistence type="predicted"/>
<sequence>MGCLTSKHMTTVPIPNQRITLNLPEWDHLLQRQRRFKGKDHIYNLLFQWLRPLIGSVTAGN</sequence>
<organism evidence="1 2">
    <name type="scientific">Morus notabilis</name>
    <dbReference type="NCBI Taxonomy" id="981085"/>
    <lineage>
        <taxon>Eukaryota</taxon>
        <taxon>Viridiplantae</taxon>
        <taxon>Streptophyta</taxon>
        <taxon>Embryophyta</taxon>
        <taxon>Tracheophyta</taxon>
        <taxon>Spermatophyta</taxon>
        <taxon>Magnoliopsida</taxon>
        <taxon>eudicotyledons</taxon>
        <taxon>Gunneridae</taxon>
        <taxon>Pentapetalae</taxon>
        <taxon>rosids</taxon>
        <taxon>fabids</taxon>
        <taxon>Rosales</taxon>
        <taxon>Moraceae</taxon>
        <taxon>Moreae</taxon>
        <taxon>Morus</taxon>
    </lineage>
</organism>
<keyword evidence="2" id="KW-1185">Reference proteome</keyword>
<protein>
    <submittedName>
        <fullName evidence="1">Uncharacterized protein</fullName>
    </submittedName>
</protein>
<evidence type="ECO:0000313" key="1">
    <source>
        <dbReference type="EMBL" id="EXB38547.1"/>
    </source>
</evidence>
<evidence type="ECO:0000313" key="2">
    <source>
        <dbReference type="Proteomes" id="UP000030645"/>
    </source>
</evidence>
<reference evidence="2" key="1">
    <citation type="submission" date="2013-01" db="EMBL/GenBank/DDBJ databases">
        <title>Draft Genome Sequence of a Mulberry Tree, Morus notabilis C.K. Schneid.</title>
        <authorList>
            <person name="He N."/>
            <person name="Zhao S."/>
        </authorList>
    </citation>
    <scope>NUCLEOTIDE SEQUENCE</scope>
</reference>
<accession>W9QU98</accession>
<dbReference type="AlphaFoldDB" id="W9QU98"/>
<dbReference type="EMBL" id="KE343698">
    <property type="protein sequence ID" value="EXB38547.1"/>
    <property type="molecule type" value="Genomic_DNA"/>
</dbReference>
<dbReference type="Proteomes" id="UP000030645">
    <property type="component" value="Unassembled WGS sequence"/>
</dbReference>
<gene>
    <name evidence="1" type="ORF">L484_008575</name>
</gene>